<dbReference type="AlphaFoldDB" id="A0A1J1IAF1"/>
<proteinExistence type="predicted"/>
<dbReference type="Proteomes" id="UP000183832">
    <property type="component" value="Unassembled WGS sequence"/>
</dbReference>
<protein>
    <submittedName>
        <fullName evidence="1">CLUMA_CG009379, isoform A</fullName>
    </submittedName>
</protein>
<organism evidence="1 2">
    <name type="scientific">Clunio marinus</name>
    <dbReference type="NCBI Taxonomy" id="568069"/>
    <lineage>
        <taxon>Eukaryota</taxon>
        <taxon>Metazoa</taxon>
        <taxon>Ecdysozoa</taxon>
        <taxon>Arthropoda</taxon>
        <taxon>Hexapoda</taxon>
        <taxon>Insecta</taxon>
        <taxon>Pterygota</taxon>
        <taxon>Neoptera</taxon>
        <taxon>Endopterygota</taxon>
        <taxon>Diptera</taxon>
        <taxon>Nematocera</taxon>
        <taxon>Chironomoidea</taxon>
        <taxon>Chironomidae</taxon>
        <taxon>Clunio</taxon>
    </lineage>
</organism>
<evidence type="ECO:0000313" key="1">
    <source>
        <dbReference type="EMBL" id="CRK95934.1"/>
    </source>
</evidence>
<dbReference type="OrthoDB" id="10547409at2759"/>
<evidence type="ECO:0000313" key="2">
    <source>
        <dbReference type="Proteomes" id="UP000183832"/>
    </source>
</evidence>
<sequence>MRKNEKKYLLKLCNQYLSLSFIQLFIVLLCDNYQEFNTSFTTLNLTISNASFENVTHNGTHQILFKDFVLNALWTFAFNWSSNSTKILEAIK</sequence>
<name>A0A1J1IAF1_9DIPT</name>
<keyword evidence="2" id="KW-1185">Reference proteome</keyword>
<accession>A0A1J1IAF1</accession>
<reference evidence="1 2" key="1">
    <citation type="submission" date="2015-04" db="EMBL/GenBank/DDBJ databases">
        <authorList>
            <person name="Syromyatnikov M.Y."/>
            <person name="Popov V.N."/>
        </authorList>
    </citation>
    <scope>NUCLEOTIDE SEQUENCE [LARGE SCALE GENOMIC DNA]</scope>
</reference>
<dbReference type="EMBL" id="CVRI01000043">
    <property type="protein sequence ID" value="CRK95934.1"/>
    <property type="molecule type" value="Genomic_DNA"/>
</dbReference>
<gene>
    <name evidence="1" type="ORF">CLUMA_CG009379</name>
</gene>